<dbReference type="InterPro" id="IPR052927">
    <property type="entry name" value="DCC_oxidoreductase"/>
</dbReference>
<dbReference type="PANTHER" id="PTHR33639:SF2">
    <property type="entry name" value="DUF393 DOMAIN-CONTAINING PROTEIN"/>
    <property type="match status" value="1"/>
</dbReference>
<dbReference type="PANTHER" id="PTHR33639">
    <property type="entry name" value="THIOL-DISULFIDE OXIDOREDUCTASE DCC"/>
    <property type="match status" value="1"/>
</dbReference>
<sequence>MPANIPTQFSTLDDAMDVNGHPVIFFDGVCGLCNSTVDFVLSKDQSGLFRFAPLQGETAKKHLPPSDIEQLESIVLLDDKGLHRHSTAIVVMLNSLGGKWKIAGGMLWIIPRPLRNVGYRLVSRFRYLIFGKKETCRIPTVKERDQFLP</sequence>
<organism evidence="1">
    <name type="scientific">hydrothermal vent metagenome</name>
    <dbReference type="NCBI Taxonomy" id="652676"/>
    <lineage>
        <taxon>unclassified sequences</taxon>
        <taxon>metagenomes</taxon>
        <taxon>ecological metagenomes</taxon>
    </lineage>
</organism>
<dbReference type="EMBL" id="UOGL01000103">
    <property type="protein sequence ID" value="VAX37137.1"/>
    <property type="molecule type" value="Genomic_DNA"/>
</dbReference>
<evidence type="ECO:0008006" key="2">
    <source>
        <dbReference type="Google" id="ProtNLM"/>
    </source>
</evidence>
<accession>A0A3B1E3Z8</accession>
<proteinExistence type="predicted"/>
<dbReference type="InterPro" id="IPR007263">
    <property type="entry name" value="DCC1-like"/>
</dbReference>
<name>A0A3B1E3Z8_9ZZZZ</name>
<evidence type="ECO:0000313" key="1">
    <source>
        <dbReference type="EMBL" id="VAX37137.1"/>
    </source>
</evidence>
<reference evidence="1" key="1">
    <citation type="submission" date="2018-06" db="EMBL/GenBank/DDBJ databases">
        <authorList>
            <person name="Zhirakovskaya E."/>
        </authorList>
    </citation>
    <scope>NUCLEOTIDE SEQUENCE</scope>
</reference>
<protein>
    <recommendedName>
        <fullName evidence="2">Cell division inhibitor</fullName>
    </recommendedName>
</protein>
<dbReference type="AlphaFoldDB" id="A0A3B1E3Z8"/>
<dbReference type="Pfam" id="PF04134">
    <property type="entry name" value="DCC1-like"/>
    <property type="match status" value="1"/>
</dbReference>
<dbReference type="GO" id="GO:0015035">
    <property type="term" value="F:protein-disulfide reductase activity"/>
    <property type="evidence" value="ECO:0007669"/>
    <property type="project" value="InterPro"/>
</dbReference>
<gene>
    <name evidence="1" type="ORF">MNBD_PLANCTO02-1153</name>
</gene>